<feature type="active site" description="Proton donor/acceptor" evidence="7">
    <location>
        <position position="69"/>
    </location>
</feature>
<dbReference type="InterPro" id="IPR015942">
    <property type="entry name" value="Asp/Glu/hydantoin_racemase"/>
</dbReference>
<dbReference type="RefSeq" id="WP_189567197.1">
    <property type="nucleotide sequence ID" value="NZ_BMXI01000002.1"/>
</dbReference>
<dbReference type="AlphaFoldDB" id="A0A918TG33"/>
<dbReference type="Pfam" id="PF01177">
    <property type="entry name" value="Asp_Glu_race"/>
    <property type="match status" value="1"/>
</dbReference>
<evidence type="ECO:0000256" key="4">
    <source>
        <dbReference type="ARBA" id="ARBA00022984"/>
    </source>
</evidence>
<dbReference type="EMBL" id="BMXI01000002">
    <property type="protein sequence ID" value="GHC43514.1"/>
    <property type="molecule type" value="Genomic_DNA"/>
</dbReference>
<dbReference type="EC" id="5.1.1.3" evidence="2 7"/>
<name>A0A918TG33_9BACT</name>
<sequence>MIGVLDSGVGGLSVLREIRALLPGEDLVYVGDSAFCPYGAKSGEVLRERVGGIVEFMLGEGAEVIVMACNSATIQAIKWCRERWPEVPFVGMEPGVKPAVEATRSQVIGVLATEASLTGEMFADLVERCCHGCQVLTSPCPKFVELVEAGTLCGPEVDEAIWEYGGPLVMGGADVLVLGCTHYPFLKSEIARIFPEVTLIDTGGAVARRVGEVLGRGSEPEAREGAVSFYTSGSVEVMEGLLPKLLPKVRGQIAGLPLMAGGGAR</sequence>
<reference evidence="8" key="2">
    <citation type="submission" date="2020-09" db="EMBL/GenBank/DDBJ databases">
        <authorList>
            <person name="Sun Q."/>
            <person name="Kim S."/>
        </authorList>
    </citation>
    <scope>NUCLEOTIDE SEQUENCE</scope>
    <source>
        <strain evidence="8">KCTC 12988</strain>
    </source>
</reference>
<protein>
    <recommendedName>
        <fullName evidence="2 7">Glutamate racemase</fullName>
        <ecNumber evidence="2 7">5.1.1.3</ecNumber>
    </recommendedName>
</protein>
<dbReference type="GO" id="GO:0008881">
    <property type="term" value="F:glutamate racemase activity"/>
    <property type="evidence" value="ECO:0007669"/>
    <property type="project" value="UniProtKB-UniRule"/>
</dbReference>
<feature type="binding site" evidence="7">
    <location>
        <begin position="38"/>
        <end position="39"/>
    </location>
    <ligand>
        <name>substrate</name>
    </ligand>
</feature>
<dbReference type="InterPro" id="IPR033134">
    <property type="entry name" value="Asp/Glu_racemase_AS_2"/>
</dbReference>
<comment type="function">
    <text evidence="7">Provides the (R)-glutamate required for cell wall biosynthesis.</text>
</comment>
<comment type="pathway">
    <text evidence="7">Cell wall biogenesis; peptidoglycan biosynthesis.</text>
</comment>
<evidence type="ECO:0000256" key="2">
    <source>
        <dbReference type="ARBA" id="ARBA00013090"/>
    </source>
</evidence>
<evidence type="ECO:0000256" key="3">
    <source>
        <dbReference type="ARBA" id="ARBA00022960"/>
    </source>
</evidence>
<dbReference type="PROSITE" id="PS00923">
    <property type="entry name" value="ASP_GLU_RACEMASE_1"/>
    <property type="match status" value="1"/>
</dbReference>
<keyword evidence="4 7" id="KW-0573">Peptidoglycan synthesis</keyword>
<reference evidence="8" key="1">
    <citation type="journal article" date="2014" name="Int. J. Syst. Evol. Microbiol.">
        <title>Complete genome sequence of Corynebacterium casei LMG S-19264T (=DSM 44701T), isolated from a smear-ripened cheese.</title>
        <authorList>
            <consortium name="US DOE Joint Genome Institute (JGI-PGF)"/>
            <person name="Walter F."/>
            <person name="Albersmeier A."/>
            <person name="Kalinowski J."/>
            <person name="Ruckert C."/>
        </authorList>
    </citation>
    <scope>NUCLEOTIDE SEQUENCE</scope>
    <source>
        <strain evidence="8">KCTC 12988</strain>
    </source>
</reference>
<dbReference type="PANTHER" id="PTHR21198:SF2">
    <property type="entry name" value="GLUTAMATE RACEMASE"/>
    <property type="match status" value="1"/>
</dbReference>
<dbReference type="InterPro" id="IPR018187">
    <property type="entry name" value="Asp/Glu_racemase_AS_1"/>
</dbReference>
<dbReference type="NCBIfam" id="TIGR00067">
    <property type="entry name" value="glut_race"/>
    <property type="match status" value="1"/>
</dbReference>
<evidence type="ECO:0000256" key="6">
    <source>
        <dbReference type="ARBA" id="ARBA00023316"/>
    </source>
</evidence>
<dbReference type="InterPro" id="IPR001920">
    <property type="entry name" value="Asp/Glu_race"/>
</dbReference>
<feature type="binding site" evidence="7">
    <location>
        <begin position="70"/>
        <end position="71"/>
    </location>
    <ligand>
        <name>substrate</name>
    </ligand>
</feature>
<dbReference type="PANTHER" id="PTHR21198">
    <property type="entry name" value="GLUTAMATE RACEMASE"/>
    <property type="match status" value="1"/>
</dbReference>
<keyword evidence="9" id="KW-1185">Reference proteome</keyword>
<dbReference type="GO" id="GO:0071555">
    <property type="term" value="P:cell wall organization"/>
    <property type="evidence" value="ECO:0007669"/>
    <property type="project" value="UniProtKB-KW"/>
</dbReference>
<evidence type="ECO:0000256" key="7">
    <source>
        <dbReference type="HAMAP-Rule" id="MF_00258"/>
    </source>
</evidence>
<accession>A0A918TG33</accession>
<keyword evidence="3 7" id="KW-0133">Cell shape</keyword>
<dbReference type="SUPFAM" id="SSF53681">
    <property type="entry name" value="Aspartate/glutamate racemase"/>
    <property type="match status" value="2"/>
</dbReference>
<dbReference type="Proteomes" id="UP000644507">
    <property type="component" value="Unassembled WGS sequence"/>
</dbReference>
<comment type="catalytic activity">
    <reaction evidence="1 7">
        <text>L-glutamate = D-glutamate</text>
        <dbReference type="Rhea" id="RHEA:12813"/>
        <dbReference type="ChEBI" id="CHEBI:29985"/>
        <dbReference type="ChEBI" id="CHEBI:29986"/>
        <dbReference type="EC" id="5.1.1.3"/>
    </reaction>
</comment>
<keyword evidence="6 7" id="KW-0961">Cell wall biogenesis/degradation</keyword>
<evidence type="ECO:0000256" key="1">
    <source>
        <dbReference type="ARBA" id="ARBA00001602"/>
    </source>
</evidence>
<dbReference type="HAMAP" id="MF_00258">
    <property type="entry name" value="Glu_racemase"/>
    <property type="match status" value="1"/>
</dbReference>
<dbReference type="PROSITE" id="PS00924">
    <property type="entry name" value="ASP_GLU_RACEMASE_2"/>
    <property type="match status" value="1"/>
</dbReference>
<dbReference type="GO" id="GO:0008360">
    <property type="term" value="P:regulation of cell shape"/>
    <property type="evidence" value="ECO:0007669"/>
    <property type="project" value="UniProtKB-KW"/>
</dbReference>
<dbReference type="FunFam" id="3.40.50.1860:FF:000001">
    <property type="entry name" value="Glutamate racemase"/>
    <property type="match status" value="1"/>
</dbReference>
<feature type="binding site" evidence="7">
    <location>
        <begin position="6"/>
        <end position="7"/>
    </location>
    <ligand>
        <name>substrate</name>
    </ligand>
</feature>
<evidence type="ECO:0000256" key="5">
    <source>
        <dbReference type="ARBA" id="ARBA00023235"/>
    </source>
</evidence>
<dbReference type="Gene3D" id="3.40.50.1860">
    <property type="match status" value="2"/>
</dbReference>
<dbReference type="GO" id="GO:0009252">
    <property type="term" value="P:peptidoglycan biosynthetic process"/>
    <property type="evidence" value="ECO:0007669"/>
    <property type="project" value="UniProtKB-UniRule"/>
</dbReference>
<feature type="binding site" evidence="7">
    <location>
        <begin position="181"/>
        <end position="182"/>
    </location>
    <ligand>
        <name>substrate</name>
    </ligand>
</feature>
<feature type="active site" description="Proton donor/acceptor" evidence="7">
    <location>
        <position position="180"/>
    </location>
</feature>
<comment type="similarity">
    <text evidence="7">Belongs to the aspartate/glutamate racemases family.</text>
</comment>
<keyword evidence="5 7" id="KW-0413">Isomerase</keyword>
<dbReference type="InterPro" id="IPR004391">
    <property type="entry name" value="Glu_race"/>
</dbReference>
<comment type="caution">
    <text evidence="8">The sequence shown here is derived from an EMBL/GenBank/DDBJ whole genome shotgun (WGS) entry which is preliminary data.</text>
</comment>
<organism evidence="8 9">
    <name type="scientific">Roseibacillus persicicus</name>
    <dbReference type="NCBI Taxonomy" id="454148"/>
    <lineage>
        <taxon>Bacteria</taxon>
        <taxon>Pseudomonadati</taxon>
        <taxon>Verrucomicrobiota</taxon>
        <taxon>Verrucomicrobiia</taxon>
        <taxon>Verrucomicrobiales</taxon>
        <taxon>Verrucomicrobiaceae</taxon>
        <taxon>Roseibacillus</taxon>
    </lineage>
</organism>
<proteinExistence type="inferred from homology"/>
<evidence type="ECO:0000313" key="8">
    <source>
        <dbReference type="EMBL" id="GHC43514.1"/>
    </source>
</evidence>
<gene>
    <name evidence="7 8" type="primary">murI</name>
    <name evidence="8" type="ORF">GCM10007100_05830</name>
</gene>
<evidence type="ECO:0000313" key="9">
    <source>
        <dbReference type="Proteomes" id="UP000644507"/>
    </source>
</evidence>